<dbReference type="InParanoid" id="D9PZ90"/>
<dbReference type="eggNOG" id="arCOG04321">
    <property type="taxonomic scope" value="Archaea"/>
</dbReference>
<dbReference type="KEGG" id="asc:ASAC_1472"/>
<accession>D9PZ90</accession>
<dbReference type="HOGENOM" id="CLU_064235_0_0_2"/>
<dbReference type="Pfam" id="PF05167">
    <property type="entry name" value="DUF711"/>
    <property type="match status" value="1"/>
</dbReference>
<dbReference type="PANTHER" id="PTHR37560">
    <property type="entry name" value="UPF0210 PROTEIN SPR0218"/>
    <property type="match status" value="1"/>
</dbReference>
<reference evidence="1 2" key="1">
    <citation type="journal article" date="2010" name="Appl. Environ. Microbiol.">
        <title>The genome sequence of the crenarchaeon Acidilobus saccharovorans supports a new order, Acidilobales, and suggests an important ecological role in terrestrial acidic hot springs.</title>
        <authorList>
            <person name="Mardanov A.V."/>
            <person name="Svetlitchnyi V.A."/>
            <person name="Beletsky A.V."/>
            <person name="Prokofeva M.I."/>
            <person name="Bonch-Osmolovskaya E.A."/>
            <person name="Ravin N.V."/>
            <person name="Skryabin K.G."/>
        </authorList>
    </citation>
    <scope>NUCLEOTIDE SEQUENCE [LARGE SCALE GENOMIC DNA]</scope>
    <source>
        <strain evidence="2">DSM 16705 / JCM 18335 / VKM B-2471 / 345-15</strain>
    </source>
</reference>
<organism evidence="1 2">
    <name type="scientific">Acidilobus saccharovorans (strain DSM 16705 / JCM 18335 / VKM B-2471 / 345-15)</name>
    <dbReference type="NCBI Taxonomy" id="666510"/>
    <lineage>
        <taxon>Archaea</taxon>
        <taxon>Thermoproteota</taxon>
        <taxon>Thermoprotei</taxon>
        <taxon>Acidilobales</taxon>
        <taxon>Acidilobaceae</taxon>
        <taxon>Acidilobus</taxon>
    </lineage>
</organism>
<name>D9PZ90_ACIS3</name>
<gene>
    <name evidence="1" type="ordered locus">ASAC_1472</name>
</gene>
<protein>
    <recommendedName>
        <fullName evidence="3">DUF711 family protein</fullName>
    </recommendedName>
</protein>
<evidence type="ECO:0008006" key="3">
    <source>
        <dbReference type="Google" id="ProtNLM"/>
    </source>
</evidence>
<dbReference type="STRING" id="666510.ASAC_1472"/>
<keyword evidence="2" id="KW-1185">Reference proteome</keyword>
<dbReference type="Proteomes" id="UP000000346">
    <property type="component" value="Chromosome"/>
</dbReference>
<dbReference type="InterPro" id="IPR007841">
    <property type="entry name" value="UPF0210"/>
</dbReference>
<sequence length="376" mass="38942">MRLITSRPPQAQVQAVSFEVRAVTLHLGTVEGDEVAESLEDAVSRLLDAVDSAASQLGVRPTYVRVAIPDPGGAGLGGLAKELEHLTSQASISVGQLELSVSQDDLKALASAGLYASLLLREPSWSEARAAASLIAGIASEDPTLATRVAVNVSGERHFVTPYYPLASAIPGRVGVTAALTYPSYLASAYRSGGIKGLVKAIAEAHGRAESLAKAVASYLGAEYMGVDLSVSPWMEDSSLGLVEEVAGVRMPKPGFVVGVRLVNEAIAEASRGLRTIGFNEVMLPVGEDSKLKARASEGDVNARYLAMLSGACVAGLDMVAVPADLQGLAGLILDVASYSRAKGRTLGVRLIPVDGAEPGDKVDLGRFGEAPVIAI</sequence>
<dbReference type="EMBL" id="CP001742">
    <property type="protein sequence ID" value="ADL19877.1"/>
    <property type="molecule type" value="Genomic_DNA"/>
</dbReference>
<proteinExistence type="predicted"/>
<evidence type="ECO:0000313" key="1">
    <source>
        <dbReference type="EMBL" id="ADL19877.1"/>
    </source>
</evidence>
<dbReference type="PANTHER" id="PTHR37560:SF2">
    <property type="entry name" value="DUF711 DOMAIN-CONTAINING PROTEIN"/>
    <property type="match status" value="1"/>
</dbReference>
<dbReference type="SUPFAM" id="SSF51998">
    <property type="entry name" value="PFL-like glycyl radical enzymes"/>
    <property type="match status" value="1"/>
</dbReference>
<dbReference type="Gene3D" id="3.20.70.20">
    <property type="match status" value="1"/>
</dbReference>
<dbReference type="AlphaFoldDB" id="D9PZ90"/>
<evidence type="ECO:0000313" key="2">
    <source>
        <dbReference type="Proteomes" id="UP000000346"/>
    </source>
</evidence>